<dbReference type="AlphaFoldDB" id="A0AAD7CTS0"/>
<accession>A0AAD7CTS0</accession>
<evidence type="ECO:0000313" key="2">
    <source>
        <dbReference type="Proteomes" id="UP001221757"/>
    </source>
</evidence>
<proteinExistence type="predicted"/>
<comment type="caution">
    <text evidence="1">The sequence shown here is derived from an EMBL/GenBank/DDBJ whole genome shotgun (WGS) entry which is preliminary data.</text>
</comment>
<reference evidence="1" key="1">
    <citation type="submission" date="2023-03" db="EMBL/GenBank/DDBJ databases">
        <title>Massive genome expansion in bonnet fungi (Mycena s.s.) driven by repeated elements and novel gene families across ecological guilds.</title>
        <authorList>
            <consortium name="Lawrence Berkeley National Laboratory"/>
            <person name="Harder C.B."/>
            <person name="Miyauchi S."/>
            <person name="Viragh M."/>
            <person name="Kuo A."/>
            <person name="Thoen E."/>
            <person name="Andreopoulos B."/>
            <person name="Lu D."/>
            <person name="Skrede I."/>
            <person name="Drula E."/>
            <person name="Henrissat B."/>
            <person name="Morin E."/>
            <person name="Kohler A."/>
            <person name="Barry K."/>
            <person name="LaButti K."/>
            <person name="Morin E."/>
            <person name="Salamov A."/>
            <person name="Lipzen A."/>
            <person name="Mereny Z."/>
            <person name="Hegedus B."/>
            <person name="Baldrian P."/>
            <person name="Stursova M."/>
            <person name="Weitz H."/>
            <person name="Taylor A."/>
            <person name="Grigoriev I.V."/>
            <person name="Nagy L.G."/>
            <person name="Martin F."/>
            <person name="Kauserud H."/>
        </authorList>
    </citation>
    <scope>NUCLEOTIDE SEQUENCE</scope>
    <source>
        <strain evidence="1">CBHHK067</strain>
    </source>
</reference>
<name>A0AAD7CTS0_MYCRO</name>
<dbReference type="EMBL" id="JARKIE010000240">
    <property type="protein sequence ID" value="KAJ7662465.1"/>
    <property type="molecule type" value="Genomic_DNA"/>
</dbReference>
<keyword evidence="2" id="KW-1185">Reference proteome</keyword>
<sequence length="391" mass="42756">MHAVIILGQPNSPSRGPVKLHQRVVPKNPQIWPQKATFKRYFGPRKPLWDRVPTPWLTGLLKQPNILRTALLRNIPAVQGKDCSSVVISSVVKLALQGDDVLQYDSMPEAMTQCLSSDRAVPEENARACGTVSGISAMFDKFSCSCATESSWRGSSIFGLKKPLLGTTLWWSFTGHPSRSMKLSIPAVLATIFLWREALAVSTPLTPADTVRNIEVVTAFTQTLDDTLKGLTTSSKLAEVEMMGTTAVTHLSTIVNVLTEDIPGMKATPPFGTLLANREYPELMVLQFVITQQGLLNSQKQAPNIRAIRSPQPHCDCSAKIGGSLWCADGVNVQSFALTLANMVPCRSVVVFNILDTSLERTIIVFREPCLASPVYPLIYPICLSAHSSVR</sequence>
<gene>
    <name evidence="1" type="ORF">B0H17DRAFT_1144331</name>
</gene>
<evidence type="ECO:0000313" key="1">
    <source>
        <dbReference type="EMBL" id="KAJ7662465.1"/>
    </source>
</evidence>
<organism evidence="1 2">
    <name type="scientific">Mycena rosella</name>
    <name type="common">Pink bonnet</name>
    <name type="synonym">Agaricus rosellus</name>
    <dbReference type="NCBI Taxonomy" id="1033263"/>
    <lineage>
        <taxon>Eukaryota</taxon>
        <taxon>Fungi</taxon>
        <taxon>Dikarya</taxon>
        <taxon>Basidiomycota</taxon>
        <taxon>Agaricomycotina</taxon>
        <taxon>Agaricomycetes</taxon>
        <taxon>Agaricomycetidae</taxon>
        <taxon>Agaricales</taxon>
        <taxon>Marasmiineae</taxon>
        <taxon>Mycenaceae</taxon>
        <taxon>Mycena</taxon>
    </lineage>
</organism>
<dbReference type="Proteomes" id="UP001221757">
    <property type="component" value="Unassembled WGS sequence"/>
</dbReference>
<protein>
    <submittedName>
        <fullName evidence="1">Uncharacterized protein</fullName>
    </submittedName>
</protein>